<feature type="region of interest" description="Disordered" evidence="1">
    <location>
        <begin position="81"/>
        <end position="102"/>
    </location>
</feature>
<protein>
    <submittedName>
        <fullName evidence="2">Uncharacterized protein</fullName>
    </submittedName>
</protein>
<sequence>MKLGPGKTGVVRARWHPERERSPPFQDFDGIFDARIREADEFFAALQPGLGTDARAVHRQAIAGLLWSKQFYYYDVPKWLAGDPGQPEPPVSRPAVTPSGST</sequence>
<keyword evidence="2" id="KW-0614">Plasmid</keyword>
<organism evidence="2 3">
    <name type="scientific">Rhizobium indicum</name>
    <dbReference type="NCBI Taxonomy" id="2583231"/>
    <lineage>
        <taxon>Bacteria</taxon>
        <taxon>Pseudomonadati</taxon>
        <taxon>Pseudomonadota</taxon>
        <taxon>Alphaproteobacteria</taxon>
        <taxon>Hyphomicrobiales</taxon>
        <taxon>Rhizobiaceae</taxon>
        <taxon>Rhizobium/Agrobacterium group</taxon>
        <taxon>Rhizobium</taxon>
    </lineage>
</organism>
<name>A0ABX6PP96_9HYPH</name>
<reference evidence="2 3" key="1">
    <citation type="submission" date="2020-05" db="EMBL/GenBank/DDBJ databases">
        <title>Genome sequences of pea root nodulating Rhizobium spp.</title>
        <authorList>
            <person name="Rahi P."/>
        </authorList>
    </citation>
    <scope>NUCLEOTIDE SEQUENCE [LARGE SCALE GENOMIC DNA]</scope>
    <source>
        <strain evidence="3">JKLM 12A2</strain>
        <plasmid evidence="2 3">pPR12A201</plasmid>
    </source>
</reference>
<gene>
    <name evidence="2" type="ORF">FFM53_029140</name>
</gene>
<evidence type="ECO:0000256" key="1">
    <source>
        <dbReference type="SAM" id="MobiDB-lite"/>
    </source>
</evidence>
<evidence type="ECO:0000313" key="3">
    <source>
        <dbReference type="Proteomes" id="UP000305673"/>
    </source>
</evidence>
<keyword evidence="3" id="KW-1185">Reference proteome</keyword>
<evidence type="ECO:0000313" key="2">
    <source>
        <dbReference type="EMBL" id="QKK20456.1"/>
    </source>
</evidence>
<dbReference type="EMBL" id="CP054022">
    <property type="protein sequence ID" value="QKK20456.1"/>
    <property type="molecule type" value="Genomic_DNA"/>
</dbReference>
<dbReference type="Proteomes" id="UP000305673">
    <property type="component" value="Plasmid pPR12A201"/>
</dbReference>
<dbReference type="RefSeq" id="WP_138391210.1">
    <property type="nucleotide sequence ID" value="NZ_CP054022.1"/>
</dbReference>
<proteinExistence type="predicted"/>
<geneLocation type="plasmid" evidence="2 3">
    <name>pPR12A201</name>
</geneLocation>
<accession>A0ABX6PP96</accession>
<feature type="region of interest" description="Disordered" evidence="1">
    <location>
        <begin position="1"/>
        <end position="27"/>
    </location>
</feature>